<organism evidence="2 3">
    <name type="scientific">Streptomyces alanosinicus</name>
    <dbReference type="NCBI Taxonomy" id="68171"/>
    <lineage>
        <taxon>Bacteria</taxon>
        <taxon>Bacillati</taxon>
        <taxon>Actinomycetota</taxon>
        <taxon>Actinomycetes</taxon>
        <taxon>Kitasatosporales</taxon>
        <taxon>Streptomycetaceae</taxon>
        <taxon>Streptomyces</taxon>
    </lineage>
</organism>
<accession>A0A919D793</accession>
<feature type="region of interest" description="Disordered" evidence="1">
    <location>
        <begin position="22"/>
        <end position="61"/>
    </location>
</feature>
<dbReference type="AlphaFoldDB" id="A0A919D793"/>
<dbReference type="EMBL" id="BMVG01000046">
    <property type="protein sequence ID" value="GHE13972.1"/>
    <property type="molecule type" value="Genomic_DNA"/>
</dbReference>
<feature type="compositionally biased region" description="Basic and acidic residues" evidence="1">
    <location>
        <begin position="40"/>
        <end position="61"/>
    </location>
</feature>
<reference evidence="2" key="1">
    <citation type="journal article" date="2014" name="Int. J. Syst. Evol. Microbiol.">
        <title>Complete genome sequence of Corynebacterium casei LMG S-19264T (=DSM 44701T), isolated from a smear-ripened cheese.</title>
        <authorList>
            <consortium name="US DOE Joint Genome Institute (JGI-PGF)"/>
            <person name="Walter F."/>
            <person name="Albersmeier A."/>
            <person name="Kalinowski J."/>
            <person name="Ruckert C."/>
        </authorList>
    </citation>
    <scope>NUCLEOTIDE SEQUENCE</scope>
    <source>
        <strain evidence="2">JCM 4714</strain>
    </source>
</reference>
<evidence type="ECO:0000313" key="3">
    <source>
        <dbReference type="Proteomes" id="UP000655443"/>
    </source>
</evidence>
<gene>
    <name evidence="2" type="ORF">GCM10010339_82940</name>
</gene>
<proteinExistence type="predicted"/>
<protein>
    <submittedName>
        <fullName evidence="2">Uncharacterized protein</fullName>
    </submittedName>
</protein>
<keyword evidence="3" id="KW-1185">Reference proteome</keyword>
<reference evidence="2" key="2">
    <citation type="submission" date="2020-09" db="EMBL/GenBank/DDBJ databases">
        <authorList>
            <person name="Sun Q."/>
            <person name="Ohkuma M."/>
        </authorList>
    </citation>
    <scope>NUCLEOTIDE SEQUENCE</scope>
    <source>
        <strain evidence="2">JCM 4714</strain>
    </source>
</reference>
<dbReference type="Proteomes" id="UP000655443">
    <property type="component" value="Unassembled WGS sequence"/>
</dbReference>
<evidence type="ECO:0000313" key="2">
    <source>
        <dbReference type="EMBL" id="GHE13972.1"/>
    </source>
</evidence>
<evidence type="ECO:0000256" key="1">
    <source>
        <dbReference type="SAM" id="MobiDB-lite"/>
    </source>
</evidence>
<comment type="caution">
    <text evidence="2">The sequence shown here is derived from an EMBL/GenBank/DDBJ whole genome shotgun (WGS) entry which is preliminary data.</text>
</comment>
<sequence length="61" mass="6811">MFVQDRGLVGGLDQQFVETLGASEAPLPSLADAELTDAELTERTREDLREASDAHRERRQL</sequence>
<name>A0A919D793_9ACTN</name>